<dbReference type="EMBL" id="BMEQ01000012">
    <property type="protein sequence ID" value="GGG60535.1"/>
    <property type="molecule type" value="Genomic_DNA"/>
</dbReference>
<dbReference type="PANTHER" id="PTHR30319">
    <property type="entry name" value="PHENYLACETIC ACID REGULATOR-RELATED TRANSCRIPTIONAL REPRESSOR"/>
    <property type="match status" value="1"/>
</dbReference>
<dbReference type="PIRSF" id="PIRSF020623">
    <property type="entry name" value="PaaX"/>
    <property type="match status" value="1"/>
</dbReference>
<evidence type="ECO:0000313" key="4">
    <source>
        <dbReference type="EMBL" id="GGG60535.1"/>
    </source>
</evidence>
<dbReference type="Pfam" id="PF07848">
    <property type="entry name" value="PaaX"/>
    <property type="match status" value="1"/>
</dbReference>
<dbReference type="Proteomes" id="UP000638848">
    <property type="component" value="Unassembled WGS sequence"/>
</dbReference>
<protein>
    <submittedName>
        <fullName evidence="4">PaaX family transcriptional regulator</fullName>
    </submittedName>
</protein>
<dbReference type="InterPro" id="IPR036388">
    <property type="entry name" value="WH-like_DNA-bd_sf"/>
</dbReference>
<dbReference type="GO" id="GO:0006351">
    <property type="term" value="P:DNA-templated transcription"/>
    <property type="evidence" value="ECO:0007669"/>
    <property type="project" value="InterPro"/>
</dbReference>
<dbReference type="Pfam" id="PF08223">
    <property type="entry name" value="PaaX_C"/>
    <property type="match status" value="1"/>
</dbReference>
<evidence type="ECO:0000313" key="5">
    <source>
        <dbReference type="Proteomes" id="UP000638848"/>
    </source>
</evidence>
<evidence type="ECO:0000259" key="2">
    <source>
        <dbReference type="Pfam" id="PF08223"/>
    </source>
</evidence>
<dbReference type="InterPro" id="IPR012906">
    <property type="entry name" value="PaaX-like_N"/>
</dbReference>
<proteinExistence type="predicted"/>
<keyword evidence="5" id="KW-1185">Reference proteome</keyword>
<dbReference type="Gene3D" id="3.30.70.2650">
    <property type="match status" value="1"/>
</dbReference>
<reference evidence="4" key="2">
    <citation type="submission" date="2020-09" db="EMBL/GenBank/DDBJ databases">
        <authorList>
            <person name="Sun Q."/>
            <person name="Zhou Y."/>
        </authorList>
    </citation>
    <scope>NUCLEOTIDE SEQUENCE</scope>
    <source>
        <strain evidence="4">CGMCC 1.12187</strain>
    </source>
</reference>
<dbReference type="AlphaFoldDB" id="A0A917GXJ1"/>
<evidence type="ECO:0000259" key="1">
    <source>
        <dbReference type="Pfam" id="PF07848"/>
    </source>
</evidence>
<comment type="caution">
    <text evidence="4">The sequence shown here is derived from an EMBL/GenBank/DDBJ whole genome shotgun (WGS) entry which is preliminary data.</text>
</comment>
<dbReference type="InterPro" id="IPR013225">
    <property type="entry name" value="PaaX_C"/>
</dbReference>
<organism evidence="4 5">
    <name type="scientific">Kocuria dechangensis</name>
    <dbReference type="NCBI Taxonomy" id="1176249"/>
    <lineage>
        <taxon>Bacteria</taxon>
        <taxon>Bacillati</taxon>
        <taxon>Actinomycetota</taxon>
        <taxon>Actinomycetes</taxon>
        <taxon>Micrococcales</taxon>
        <taxon>Micrococcaceae</taxon>
        <taxon>Kocuria</taxon>
    </lineage>
</organism>
<dbReference type="InterPro" id="IPR011965">
    <property type="entry name" value="PaaX_trns_reg"/>
</dbReference>
<accession>A0A917GXJ1</accession>
<dbReference type="Gene3D" id="1.20.58.1460">
    <property type="match status" value="1"/>
</dbReference>
<feature type="domain" description="Transcriptional repressor PaaX-like C-terminal" evidence="2">
    <location>
        <begin position="198"/>
        <end position="276"/>
    </location>
</feature>
<dbReference type="InterPro" id="IPR048846">
    <property type="entry name" value="PaaX-like_central"/>
</dbReference>
<dbReference type="RefSeq" id="WP_188537566.1">
    <property type="nucleotide sequence ID" value="NZ_BMEQ01000012.1"/>
</dbReference>
<dbReference type="PANTHER" id="PTHR30319:SF1">
    <property type="entry name" value="TRANSCRIPTIONAL REPRESSOR PAAX"/>
    <property type="match status" value="1"/>
</dbReference>
<feature type="domain" description="Transcriptional repressor PaaX-like central Cas2-like" evidence="3">
    <location>
        <begin position="112"/>
        <end position="182"/>
    </location>
</feature>
<dbReference type="Pfam" id="PF20803">
    <property type="entry name" value="PaaX_M"/>
    <property type="match status" value="1"/>
</dbReference>
<sequence>MTDIQEAVDTPAPHMPLSFSPSARSLLRTVLGEMVWKAGRDGAWTASIVETLGHLGVAEQAARQAIARAAAAGWIEQERHGRSVRWRLTPRANQMFREGSARIRSLADPFGDWDGQWALLLITIPHTHRAARKKLYAGLGWAGFGNPAPGVWISPHPGRTADVAGLIAELDLADNTMSLIGHPGTVGLSTEEVIHRAWDLEELRVRYERFLEWLPETTPATDAELLRQHLLVTAALQRVPAEDPQLPEAVLPGWIGRRVAARCEELRHQWQSDVQETWRQLEEQSQL</sequence>
<dbReference type="Gene3D" id="1.10.10.10">
    <property type="entry name" value="Winged helix-like DNA-binding domain superfamily/Winged helix DNA-binding domain"/>
    <property type="match status" value="1"/>
</dbReference>
<feature type="domain" description="Transcriptional repressor PaaX-like N-terminal" evidence="1">
    <location>
        <begin position="22"/>
        <end position="91"/>
    </location>
</feature>
<name>A0A917GXJ1_9MICC</name>
<gene>
    <name evidence="4" type="primary">paaX</name>
    <name evidence="4" type="ORF">GCM10011374_24240</name>
</gene>
<evidence type="ECO:0000259" key="3">
    <source>
        <dbReference type="Pfam" id="PF20803"/>
    </source>
</evidence>
<reference evidence="4" key="1">
    <citation type="journal article" date="2014" name="Int. J. Syst. Evol. Microbiol.">
        <title>Complete genome sequence of Corynebacterium casei LMG S-19264T (=DSM 44701T), isolated from a smear-ripened cheese.</title>
        <authorList>
            <consortium name="US DOE Joint Genome Institute (JGI-PGF)"/>
            <person name="Walter F."/>
            <person name="Albersmeier A."/>
            <person name="Kalinowski J."/>
            <person name="Ruckert C."/>
        </authorList>
    </citation>
    <scope>NUCLEOTIDE SEQUENCE</scope>
    <source>
        <strain evidence="4">CGMCC 1.12187</strain>
    </source>
</reference>